<evidence type="ECO:0000313" key="1">
    <source>
        <dbReference type="EMBL" id="MFD1185602.1"/>
    </source>
</evidence>
<name>A0ABW3SL64_9BACT</name>
<organism evidence="1 2">
    <name type="scientific">Pontibacter rugosus</name>
    <dbReference type="NCBI Taxonomy" id="1745966"/>
    <lineage>
        <taxon>Bacteria</taxon>
        <taxon>Pseudomonadati</taxon>
        <taxon>Bacteroidota</taxon>
        <taxon>Cytophagia</taxon>
        <taxon>Cytophagales</taxon>
        <taxon>Hymenobacteraceae</taxon>
        <taxon>Pontibacter</taxon>
    </lineage>
</organism>
<sequence length="163" mass="19438">MKRPLLLFIGVAFFLSSCDRLSGLGYRVKEKAKSTVDRFFPTYESKVGDTDYNKKRFKEFFGFYPTDDVKNLYAYADELGVDASYYFSFNCNEQTVERIIKELELQKDTANRSSVIGFDLPYTWWNTERIDKLEPVLKIEKNIHWYLWHDREKNQAYFLTLDI</sequence>
<dbReference type="Proteomes" id="UP001597094">
    <property type="component" value="Unassembled WGS sequence"/>
</dbReference>
<accession>A0ABW3SL64</accession>
<comment type="caution">
    <text evidence="1">The sequence shown here is derived from an EMBL/GenBank/DDBJ whole genome shotgun (WGS) entry which is preliminary data.</text>
</comment>
<reference evidence="2" key="1">
    <citation type="journal article" date="2019" name="Int. J. Syst. Evol. Microbiol.">
        <title>The Global Catalogue of Microorganisms (GCM) 10K type strain sequencing project: providing services to taxonomists for standard genome sequencing and annotation.</title>
        <authorList>
            <consortium name="The Broad Institute Genomics Platform"/>
            <consortium name="The Broad Institute Genome Sequencing Center for Infectious Disease"/>
            <person name="Wu L."/>
            <person name="Ma J."/>
        </authorList>
    </citation>
    <scope>NUCLEOTIDE SEQUENCE [LARGE SCALE GENOMIC DNA]</scope>
    <source>
        <strain evidence="2">JCM 31319</strain>
    </source>
</reference>
<keyword evidence="2" id="KW-1185">Reference proteome</keyword>
<protein>
    <recommendedName>
        <fullName evidence="3">Lipoprotein</fullName>
    </recommendedName>
</protein>
<evidence type="ECO:0000313" key="2">
    <source>
        <dbReference type="Proteomes" id="UP001597094"/>
    </source>
</evidence>
<gene>
    <name evidence="1" type="ORF">ACFQ2O_05220</name>
</gene>
<dbReference type="EMBL" id="JBHTLD010000028">
    <property type="protein sequence ID" value="MFD1185602.1"/>
    <property type="molecule type" value="Genomic_DNA"/>
</dbReference>
<dbReference type="PROSITE" id="PS51257">
    <property type="entry name" value="PROKAR_LIPOPROTEIN"/>
    <property type="match status" value="1"/>
</dbReference>
<dbReference type="RefSeq" id="WP_377523454.1">
    <property type="nucleotide sequence ID" value="NZ_JBHTLD010000028.1"/>
</dbReference>
<evidence type="ECO:0008006" key="3">
    <source>
        <dbReference type="Google" id="ProtNLM"/>
    </source>
</evidence>
<proteinExistence type="predicted"/>